<dbReference type="Proteomes" id="UP001189122">
    <property type="component" value="Unassembled WGS sequence"/>
</dbReference>
<dbReference type="CDD" id="cd03784">
    <property type="entry name" value="GT1_Gtf-like"/>
    <property type="match status" value="1"/>
</dbReference>
<organism evidence="5">
    <name type="scientific">Spirodela intermedia</name>
    <name type="common">Intermediate duckweed</name>
    <dbReference type="NCBI Taxonomy" id="51605"/>
    <lineage>
        <taxon>Eukaryota</taxon>
        <taxon>Viridiplantae</taxon>
        <taxon>Streptophyta</taxon>
        <taxon>Embryophyta</taxon>
        <taxon>Tracheophyta</taxon>
        <taxon>Spermatophyta</taxon>
        <taxon>Magnoliopsida</taxon>
        <taxon>Liliopsida</taxon>
        <taxon>Araceae</taxon>
        <taxon>Lemnoideae</taxon>
        <taxon>Spirodela</taxon>
    </lineage>
</organism>
<keyword evidence="3" id="KW-0328">Glycosyltransferase</keyword>
<dbReference type="GO" id="GO:0035251">
    <property type="term" value="F:UDP-glucosyltransferase activity"/>
    <property type="evidence" value="ECO:0007669"/>
    <property type="project" value="TreeGrafter"/>
</dbReference>
<evidence type="ECO:0000256" key="1">
    <source>
        <dbReference type="ARBA" id="ARBA00009995"/>
    </source>
</evidence>
<dbReference type="InterPro" id="IPR035595">
    <property type="entry name" value="UDP_glycos_trans_CS"/>
</dbReference>
<comment type="similarity">
    <text evidence="1 3">Belongs to the UDP-glycosyltransferase family.</text>
</comment>
<gene>
    <name evidence="5" type="ORF">SI7747_02003109</name>
</gene>
<keyword evidence="2 3" id="KW-0808">Transferase</keyword>
<dbReference type="PANTHER" id="PTHR48047:SF182">
    <property type="entry name" value="GLYCOSYLTRANSFERASE"/>
    <property type="match status" value="1"/>
</dbReference>
<dbReference type="Gene3D" id="3.40.50.2000">
    <property type="entry name" value="Glycogen Phosphorylase B"/>
    <property type="match status" value="3"/>
</dbReference>
<evidence type="ECO:0000313" key="5">
    <source>
        <dbReference type="EMBL" id="CAA2616896.1"/>
    </source>
</evidence>
<dbReference type="EMBL" id="CACRZD030000002">
    <property type="protein sequence ID" value="CAA6656569.1"/>
    <property type="molecule type" value="Genomic_DNA"/>
</dbReference>
<dbReference type="PANTHER" id="PTHR48047">
    <property type="entry name" value="GLYCOSYLTRANSFERASE"/>
    <property type="match status" value="1"/>
</dbReference>
<name>A0A7I8IFT5_SPIIN</name>
<accession>A0A7I8IFT5</accession>
<keyword evidence="6" id="KW-1185">Reference proteome</keyword>
<sequence>MAEQKLHFVLVPFVAQGHIIPTLDLARLLADRGVLVTLATTPVNLSRNQAFVSRPAASPPADLAPPCCIIADFCNPWLRHVARELGVPRFDFYSIPCFYLLCEHNLMHHKVYEGVGGDDVPVVVPDLPVRIEVTMAQAPGIFPPPGWKWMRDEVSEAGSSSHGTLVNTFASLEPGYISFYEKVKGKKLATDAANRGDKPVINEEKCLTWLDSMELGSVLYISFGTLVRYPLAQLVELGLGLEASGRPIIWVIKARELQSAVEEWLAEGFEERTRDRILIIRGWAPQVTILSHPSIGGFLTHCGWNSSLEGITAGVPMLTWPGFADQFLNERFLVDVLRVGVPCGMKRPFWDETVIRGDVKVKREDIKKVVERLMDDGIEAHELRNRATELKKMARSAIDVGGSSEESLTQLINEVSLLAKKQTISATEIQQEKD</sequence>
<dbReference type="AlphaFoldDB" id="A0A7I8IFT5"/>
<reference evidence="5 6" key="1">
    <citation type="submission" date="2019-12" db="EMBL/GenBank/DDBJ databases">
        <authorList>
            <person name="Scholz U."/>
            <person name="Mascher M."/>
            <person name="Fiebig A."/>
        </authorList>
    </citation>
    <scope>NUCLEOTIDE SEQUENCE</scope>
</reference>
<evidence type="ECO:0000256" key="3">
    <source>
        <dbReference type="RuleBase" id="RU003718"/>
    </source>
</evidence>
<dbReference type="PROSITE" id="PS00375">
    <property type="entry name" value="UDPGT"/>
    <property type="match status" value="1"/>
</dbReference>
<evidence type="ECO:0000256" key="2">
    <source>
        <dbReference type="ARBA" id="ARBA00022679"/>
    </source>
</evidence>
<dbReference type="EMBL" id="LR743589">
    <property type="protein sequence ID" value="CAA2616896.1"/>
    <property type="molecule type" value="Genomic_DNA"/>
</dbReference>
<protein>
    <recommendedName>
        <fullName evidence="4">Glycosyltransferase</fullName>
        <ecNumber evidence="4">2.4.1.-</ecNumber>
    </recommendedName>
</protein>
<dbReference type="SUPFAM" id="SSF53756">
    <property type="entry name" value="UDP-Glycosyltransferase/glycogen phosphorylase"/>
    <property type="match status" value="1"/>
</dbReference>
<evidence type="ECO:0000313" key="6">
    <source>
        <dbReference type="Proteomes" id="UP001189122"/>
    </source>
</evidence>
<dbReference type="FunFam" id="3.40.50.2000:FF:000047">
    <property type="entry name" value="Glycosyltransferase"/>
    <property type="match status" value="1"/>
</dbReference>
<evidence type="ECO:0000256" key="4">
    <source>
        <dbReference type="RuleBase" id="RU362057"/>
    </source>
</evidence>
<dbReference type="Pfam" id="PF00201">
    <property type="entry name" value="UDPGT"/>
    <property type="match status" value="1"/>
</dbReference>
<dbReference type="EC" id="2.4.1.-" evidence="4"/>
<proteinExistence type="inferred from homology"/>
<dbReference type="InterPro" id="IPR002213">
    <property type="entry name" value="UDP_glucos_trans"/>
</dbReference>